<organism evidence="1 2">
    <name type="scientific">Porphyromonas macacae</name>
    <dbReference type="NCBI Taxonomy" id="28115"/>
    <lineage>
        <taxon>Bacteria</taxon>
        <taxon>Pseudomonadati</taxon>
        <taxon>Bacteroidota</taxon>
        <taxon>Bacteroidia</taxon>
        <taxon>Bacteroidales</taxon>
        <taxon>Porphyromonadaceae</taxon>
        <taxon>Porphyromonas</taxon>
    </lineage>
</organism>
<evidence type="ECO:0000313" key="1">
    <source>
        <dbReference type="EMBL" id="SUB88398.1"/>
    </source>
</evidence>
<evidence type="ECO:0000313" key="2">
    <source>
        <dbReference type="Proteomes" id="UP000254156"/>
    </source>
</evidence>
<evidence type="ECO:0008006" key="3">
    <source>
        <dbReference type="Google" id="ProtNLM"/>
    </source>
</evidence>
<proteinExistence type="predicted"/>
<dbReference type="Proteomes" id="UP000254156">
    <property type="component" value="Unassembled WGS sequence"/>
</dbReference>
<dbReference type="InterPro" id="IPR037883">
    <property type="entry name" value="Knr4/Smi1-like_sf"/>
</dbReference>
<dbReference type="RefSeq" id="WP_051522282.1">
    <property type="nucleotide sequence ID" value="NZ_UGTF01000002.1"/>
</dbReference>
<dbReference type="Gene3D" id="3.40.1580.10">
    <property type="entry name" value="SMI1/KNR4-like"/>
    <property type="match status" value="1"/>
</dbReference>
<dbReference type="Pfam" id="PF14568">
    <property type="entry name" value="SUKH_6"/>
    <property type="match status" value="1"/>
</dbReference>
<name>A0A379E6T0_9PORP</name>
<dbReference type="SUPFAM" id="SSF160631">
    <property type="entry name" value="SMI1/KNR4-like"/>
    <property type="match status" value="1"/>
</dbReference>
<protein>
    <recommendedName>
        <fullName evidence="3">Knr4/Smi1-like domain-containing protein</fullName>
    </recommendedName>
</protein>
<accession>A0A379E6T0</accession>
<gene>
    <name evidence="1" type="ORF">NCTC11632_00467</name>
</gene>
<dbReference type="EMBL" id="UGTF01000002">
    <property type="protein sequence ID" value="SUB88398.1"/>
    <property type="molecule type" value="Genomic_DNA"/>
</dbReference>
<sequence>MKEYKMVLDKKLNVVVSMEFYLEKNSDIITNGDISTLHSFTFKNGRKFPSSYISFVEKYGYGLSCGLFIIYIPMDNYPDSFFIRSKEIILTYQDVLDDEEKLWFDIEPDLKYEDLKNLIPFGMSENGHYLFWDIMSKEKKDEMNIYITDFRGIGFLKVANDLYDFFEKVVSKSKYKEVLPFTENALPNIFQVFKI</sequence>
<dbReference type="AlphaFoldDB" id="A0A379E6T0"/>
<reference evidence="1 2" key="1">
    <citation type="submission" date="2018-06" db="EMBL/GenBank/DDBJ databases">
        <authorList>
            <consortium name="Pathogen Informatics"/>
            <person name="Doyle S."/>
        </authorList>
    </citation>
    <scope>NUCLEOTIDE SEQUENCE [LARGE SCALE GENOMIC DNA]</scope>
    <source>
        <strain evidence="1 2">NCTC11632</strain>
    </source>
</reference>